<dbReference type="InterPro" id="IPR012340">
    <property type="entry name" value="NA-bd_OB-fold"/>
</dbReference>
<sequence>MAAAPTIEKRQPVFTEVAALRPDTSGHNLTVKVLDAKLVLSRPGRLQGPPTRIAECLVGDQSGVIVFTARNEQVDIMQPGSYAILRNAKIDMFRGSMRLAVNQWGKVEAATGLSFEPKTEYNLSLVEYELVQVPDNASKDSNGHVAVGNRNPIPGGLPVADEKLANGIKAQA</sequence>
<comment type="caution">
    <text evidence="2">The sequence shown here is derived from an EMBL/GenBank/DDBJ whole genome shotgun (WGS) entry which is preliminary data.</text>
</comment>
<keyword evidence="3" id="KW-1185">Reference proteome</keyword>
<dbReference type="SUPFAM" id="SSF50249">
    <property type="entry name" value="Nucleic acid-binding proteins"/>
    <property type="match status" value="1"/>
</dbReference>
<dbReference type="PANTHER" id="PTHR31472">
    <property type="entry name" value="OS05G0244600 PROTEIN"/>
    <property type="match status" value="1"/>
</dbReference>
<dbReference type="EMBL" id="JALJOR010000005">
    <property type="protein sequence ID" value="KAK9816635.1"/>
    <property type="molecule type" value="Genomic_DNA"/>
</dbReference>
<organism evidence="2 3">
    <name type="scientific">[Myrmecia] bisecta</name>
    <dbReference type="NCBI Taxonomy" id="41462"/>
    <lineage>
        <taxon>Eukaryota</taxon>
        <taxon>Viridiplantae</taxon>
        <taxon>Chlorophyta</taxon>
        <taxon>core chlorophytes</taxon>
        <taxon>Trebouxiophyceae</taxon>
        <taxon>Trebouxiales</taxon>
        <taxon>Trebouxiaceae</taxon>
        <taxon>Myrmecia</taxon>
    </lineage>
</organism>
<dbReference type="CDD" id="cd04491">
    <property type="entry name" value="SoSSB_OBF"/>
    <property type="match status" value="1"/>
</dbReference>
<name>A0AAW1Q6V0_9CHLO</name>
<dbReference type="InterPro" id="IPR048970">
    <property type="entry name" value="OB_Ssb-like"/>
</dbReference>
<dbReference type="AlphaFoldDB" id="A0AAW1Q6V0"/>
<dbReference type="Gene3D" id="2.40.50.140">
    <property type="entry name" value="Nucleic acid-binding proteins"/>
    <property type="match status" value="1"/>
</dbReference>
<evidence type="ECO:0000259" key="1">
    <source>
        <dbReference type="Pfam" id="PF21473"/>
    </source>
</evidence>
<feature type="domain" description="Single-stranded DNA binding protein Ssb-like OB fold" evidence="1">
    <location>
        <begin position="20"/>
        <end position="109"/>
    </location>
</feature>
<evidence type="ECO:0000313" key="3">
    <source>
        <dbReference type="Proteomes" id="UP001489004"/>
    </source>
</evidence>
<protein>
    <recommendedName>
        <fullName evidence="1">Single-stranded DNA binding protein Ssb-like OB fold domain-containing protein</fullName>
    </recommendedName>
</protein>
<dbReference type="Proteomes" id="UP001489004">
    <property type="component" value="Unassembled WGS sequence"/>
</dbReference>
<proteinExistence type="predicted"/>
<evidence type="ECO:0000313" key="2">
    <source>
        <dbReference type="EMBL" id="KAK9816635.1"/>
    </source>
</evidence>
<accession>A0AAW1Q6V0</accession>
<dbReference type="Pfam" id="PF21473">
    <property type="entry name" value="OB_Ssb-like"/>
    <property type="match status" value="1"/>
</dbReference>
<dbReference type="PANTHER" id="PTHR31472:SF5">
    <property type="entry name" value="OS05G0244600 PROTEIN"/>
    <property type="match status" value="1"/>
</dbReference>
<gene>
    <name evidence="2" type="ORF">WJX72_003094</name>
</gene>
<reference evidence="2 3" key="1">
    <citation type="journal article" date="2024" name="Nat. Commun.">
        <title>Phylogenomics reveals the evolutionary origins of lichenization in chlorophyte algae.</title>
        <authorList>
            <person name="Puginier C."/>
            <person name="Libourel C."/>
            <person name="Otte J."/>
            <person name="Skaloud P."/>
            <person name="Haon M."/>
            <person name="Grisel S."/>
            <person name="Petersen M."/>
            <person name="Berrin J.G."/>
            <person name="Delaux P.M."/>
            <person name="Dal Grande F."/>
            <person name="Keller J."/>
        </authorList>
    </citation>
    <scope>NUCLEOTIDE SEQUENCE [LARGE SCALE GENOMIC DNA]</scope>
    <source>
        <strain evidence="2 3">SAG 2043</strain>
    </source>
</reference>